<dbReference type="Proteomes" id="UP000729402">
    <property type="component" value="Unassembled WGS sequence"/>
</dbReference>
<reference evidence="2" key="2">
    <citation type="submission" date="2021-02" db="EMBL/GenBank/DDBJ databases">
        <authorList>
            <person name="Kimball J.A."/>
            <person name="Haas M.W."/>
            <person name="Macchietto M."/>
            <person name="Kono T."/>
            <person name="Duquette J."/>
            <person name="Shao M."/>
        </authorList>
    </citation>
    <scope>NUCLEOTIDE SEQUENCE</scope>
    <source>
        <tissue evidence="2">Fresh leaf tissue</tissue>
    </source>
</reference>
<feature type="compositionally biased region" description="Polar residues" evidence="1">
    <location>
        <begin position="92"/>
        <end position="104"/>
    </location>
</feature>
<proteinExistence type="predicted"/>
<evidence type="ECO:0000256" key="1">
    <source>
        <dbReference type="SAM" id="MobiDB-lite"/>
    </source>
</evidence>
<organism evidence="2 3">
    <name type="scientific">Zizania palustris</name>
    <name type="common">Northern wild rice</name>
    <dbReference type="NCBI Taxonomy" id="103762"/>
    <lineage>
        <taxon>Eukaryota</taxon>
        <taxon>Viridiplantae</taxon>
        <taxon>Streptophyta</taxon>
        <taxon>Embryophyta</taxon>
        <taxon>Tracheophyta</taxon>
        <taxon>Spermatophyta</taxon>
        <taxon>Magnoliopsida</taxon>
        <taxon>Liliopsida</taxon>
        <taxon>Poales</taxon>
        <taxon>Poaceae</taxon>
        <taxon>BOP clade</taxon>
        <taxon>Oryzoideae</taxon>
        <taxon>Oryzeae</taxon>
        <taxon>Zizaniinae</taxon>
        <taxon>Zizania</taxon>
    </lineage>
</organism>
<evidence type="ECO:0000313" key="2">
    <source>
        <dbReference type="EMBL" id="KAG8052925.1"/>
    </source>
</evidence>
<dbReference type="EMBL" id="JAAALK010000288">
    <property type="protein sequence ID" value="KAG8052925.1"/>
    <property type="molecule type" value="Genomic_DNA"/>
</dbReference>
<gene>
    <name evidence="2" type="ORF">GUJ93_ZPchr0001g33177</name>
</gene>
<protein>
    <submittedName>
        <fullName evidence="2">Uncharacterized protein</fullName>
    </submittedName>
</protein>
<name>A0A8J5R775_ZIZPA</name>
<feature type="region of interest" description="Disordered" evidence="1">
    <location>
        <begin position="85"/>
        <end position="104"/>
    </location>
</feature>
<reference evidence="2" key="1">
    <citation type="journal article" date="2021" name="bioRxiv">
        <title>Whole Genome Assembly and Annotation of Northern Wild Rice, Zizania palustris L., Supports a Whole Genome Duplication in the Zizania Genus.</title>
        <authorList>
            <person name="Haas M."/>
            <person name="Kono T."/>
            <person name="Macchietto M."/>
            <person name="Millas R."/>
            <person name="McGilp L."/>
            <person name="Shao M."/>
            <person name="Duquette J."/>
            <person name="Hirsch C.N."/>
            <person name="Kimball J."/>
        </authorList>
    </citation>
    <scope>NUCLEOTIDE SEQUENCE</scope>
    <source>
        <tissue evidence="2">Fresh leaf tissue</tissue>
    </source>
</reference>
<accession>A0A8J5R775</accession>
<comment type="caution">
    <text evidence="2">The sequence shown here is derived from an EMBL/GenBank/DDBJ whole genome shotgun (WGS) entry which is preliminary data.</text>
</comment>
<sequence length="104" mass="10939">MKSSDIDRFFDAFAFNFALLNGCGVGRGAPATTTAGSSSAHHQNLSANISAIRCGRSSTSDGRRPSTVVATLMLAAYPLHINGATHQKDTQQWETKAGQQGTPT</sequence>
<evidence type="ECO:0000313" key="3">
    <source>
        <dbReference type="Proteomes" id="UP000729402"/>
    </source>
</evidence>
<dbReference type="AlphaFoldDB" id="A0A8J5R775"/>
<keyword evidence="3" id="KW-1185">Reference proteome</keyword>